<evidence type="ECO:0000313" key="2">
    <source>
        <dbReference type="Proteomes" id="UP000887566"/>
    </source>
</evidence>
<dbReference type="Proteomes" id="UP000887566">
    <property type="component" value="Unplaced"/>
</dbReference>
<organism evidence="2 3">
    <name type="scientific">Plectus sambesii</name>
    <dbReference type="NCBI Taxonomy" id="2011161"/>
    <lineage>
        <taxon>Eukaryota</taxon>
        <taxon>Metazoa</taxon>
        <taxon>Ecdysozoa</taxon>
        <taxon>Nematoda</taxon>
        <taxon>Chromadorea</taxon>
        <taxon>Plectida</taxon>
        <taxon>Plectina</taxon>
        <taxon>Plectoidea</taxon>
        <taxon>Plectidae</taxon>
        <taxon>Plectus</taxon>
    </lineage>
</organism>
<dbReference type="WBParaSite" id="PSAMB.scaffold3221size19212.g20734.t1">
    <property type="protein sequence ID" value="PSAMB.scaffold3221size19212.g20734.t1"/>
    <property type="gene ID" value="PSAMB.scaffold3221size19212.g20734"/>
</dbReference>
<name>A0A914W607_9BILA</name>
<proteinExistence type="predicted"/>
<evidence type="ECO:0000256" key="1">
    <source>
        <dbReference type="SAM" id="MobiDB-lite"/>
    </source>
</evidence>
<keyword evidence="2" id="KW-1185">Reference proteome</keyword>
<feature type="region of interest" description="Disordered" evidence="1">
    <location>
        <begin position="28"/>
        <end position="63"/>
    </location>
</feature>
<evidence type="ECO:0000313" key="3">
    <source>
        <dbReference type="WBParaSite" id="PSAMB.scaffold3221size19212.g20734.t1"/>
    </source>
</evidence>
<sequence length="245" mass="27434">MPRRFSCRTLCHPLIFHVLKVGLKEVSSKGQRGSDDSIMDNPDGLLKGSGKPLSEDRVHSTNDTLPQCQKCRNITLAFGDEECDDGQGQNKADLSFEDQVFDNIVCRRQLVCSPITHKNNLAINFGDDRCSKAKNINTAQLNFNNIGHGSGFCIELNFGDNNCNGNSNHNTAKIEIVFNNEKRVRVADIDNGQKQRTVLINSCGSSNVTRKRRCNEESTEENSKHQCRENEDSGFVNEEMPTIRK</sequence>
<accession>A0A914W607</accession>
<feature type="region of interest" description="Disordered" evidence="1">
    <location>
        <begin position="214"/>
        <end position="245"/>
    </location>
</feature>
<protein>
    <submittedName>
        <fullName evidence="3">Uncharacterized protein</fullName>
    </submittedName>
</protein>
<reference evidence="3" key="1">
    <citation type="submission" date="2022-11" db="UniProtKB">
        <authorList>
            <consortium name="WormBaseParasite"/>
        </authorList>
    </citation>
    <scope>IDENTIFICATION</scope>
</reference>
<feature type="compositionally biased region" description="Basic and acidic residues" evidence="1">
    <location>
        <begin position="221"/>
        <end position="231"/>
    </location>
</feature>
<dbReference type="AlphaFoldDB" id="A0A914W607"/>